<protein>
    <submittedName>
        <fullName evidence="3">AgmX/PglI C-terminal domain-containing protein</fullName>
    </submittedName>
</protein>
<evidence type="ECO:0000313" key="4">
    <source>
        <dbReference type="Proteomes" id="UP001221411"/>
    </source>
</evidence>
<dbReference type="PROSITE" id="PS51257">
    <property type="entry name" value="PROKAR_LIPOPROTEIN"/>
    <property type="match status" value="1"/>
</dbReference>
<proteinExistence type="predicted"/>
<gene>
    <name evidence="3" type="ORF">POL67_20900</name>
</gene>
<accession>A0ABT5ESP3</accession>
<evidence type="ECO:0000256" key="2">
    <source>
        <dbReference type="SAM" id="SignalP"/>
    </source>
</evidence>
<name>A0ABT5ESP3_9BACT</name>
<dbReference type="Proteomes" id="UP001221411">
    <property type="component" value="Unassembled WGS sequence"/>
</dbReference>
<evidence type="ECO:0000256" key="1">
    <source>
        <dbReference type="SAM" id="MobiDB-lite"/>
    </source>
</evidence>
<organism evidence="3 4">
    <name type="scientific">Polyangium mundeleinium</name>
    <dbReference type="NCBI Taxonomy" id="2995306"/>
    <lineage>
        <taxon>Bacteria</taxon>
        <taxon>Pseudomonadati</taxon>
        <taxon>Myxococcota</taxon>
        <taxon>Polyangia</taxon>
        <taxon>Polyangiales</taxon>
        <taxon>Polyangiaceae</taxon>
        <taxon>Polyangium</taxon>
    </lineage>
</organism>
<feature type="signal peptide" evidence="2">
    <location>
        <begin position="1"/>
        <end position="19"/>
    </location>
</feature>
<dbReference type="RefSeq" id="WP_271919690.1">
    <property type="nucleotide sequence ID" value="NZ_JAQNDO010000001.1"/>
</dbReference>
<dbReference type="EMBL" id="JAQNDO010000001">
    <property type="protein sequence ID" value="MDC0743800.1"/>
    <property type="molecule type" value="Genomic_DNA"/>
</dbReference>
<feature type="chain" id="PRO_5046154667" evidence="2">
    <location>
        <begin position="20"/>
        <end position="235"/>
    </location>
</feature>
<dbReference type="InterPro" id="IPR049806">
    <property type="entry name" value="MasK-like_C"/>
</dbReference>
<feature type="region of interest" description="Disordered" evidence="1">
    <location>
        <begin position="22"/>
        <end position="48"/>
    </location>
</feature>
<feature type="compositionally biased region" description="Low complexity" evidence="1">
    <location>
        <begin position="29"/>
        <end position="46"/>
    </location>
</feature>
<keyword evidence="4" id="KW-1185">Reference proteome</keyword>
<sequence>MAPSRLAFAASAALLVACAAEPPPPPKAAAPVETRAEAPRPAAQAQSEIGGLNEEAVERSFGKMQDSIQSCFAKGAAKVSALGGHFKMKLRIDPQGVVKWVYLGETTLGDRDTEKCLLDAARAKSWPLPVGGDGLAEKSFDLDPSQAPKDLDPAKHKMAIALAAKETTKCRKRGTWGTVFGVTTYLRVDGRPIAVGIAPPNEKGEEVVDCMVKIIQKIKFSGTGRKIGKLVFDLR</sequence>
<reference evidence="3 4" key="1">
    <citation type="submission" date="2022-11" db="EMBL/GenBank/DDBJ databases">
        <title>Minimal conservation of predation-associated metabolite biosynthetic gene clusters underscores biosynthetic potential of Myxococcota including descriptions for ten novel species: Archangium lansinium sp. nov., Myxococcus landrumus sp. nov., Nannocystis bai.</title>
        <authorList>
            <person name="Ahearne A."/>
            <person name="Stevens C."/>
            <person name="Dowd S."/>
        </authorList>
    </citation>
    <scope>NUCLEOTIDE SEQUENCE [LARGE SCALE GENOMIC DNA]</scope>
    <source>
        <strain evidence="3 4">RJM3</strain>
    </source>
</reference>
<dbReference type="NCBIfam" id="NF033768">
    <property type="entry name" value="myxo_SS_tail"/>
    <property type="match status" value="1"/>
</dbReference>
<comment type="caution">
    <text evidence="3">The sequence shown here is derived from an EMBL/GenBank/DDBJ whole genome shotgun (WGS) entry which is preliminary data.</text>
</comment>
<keyword evidence="2" id="KW-0732">Signal</keyword>
<evidence type="ECO:0000313" key="3">
    <source>
        <dbReference type="EMBL" id="MDC0743800.1"/>
    </source>
</evidence>